<reference evidence="1" key="1">
    <citation type="submission" date="2016-10" db="EMBL/GenBank/DDBJ databases">
        <authorList>
            <person name="de Groot N.N."/>
        </authorList>
    </citation>
    <scope>NUCLEOTIDE SEQUENCE</scope>
</reference>
<sequence>MKRVLNISNPLWADETITIVEVDHFLHRVDAVEWSVVLSNGNGSIELPALKLGSQNFYYILEKRYIFALWDNDDSAMTLDECYSRNIYPVMNGSSDDETMDILNFNCTLNRYLKGEPIMSKEEEKILCEYFNFANSQELGDKRLCVLDEGLANEL</sequence>
<protein>
    <submittedName>
        <fullName evidence="1">Uncharacterized protein</fullName>
    </submittedName>
</protein>
<gene>
    <name evidence="1" type="ORF">MNB_SV-13-131</name>
</gene>
<dbReference type="EMBL" id="FPHM01000178">
    <property type="protein sequence ID" value="SFV70892.1"/>
    <property type="molecule type" value="Genomic_DNA"/>
</dbReference>
<dbReference type="AlphaFoldDB" id="A0A1W1CZ05"/>
<name>A0A1W1CZ05_9ZZZZ</name>
<accession>A0A1W1CZ05</accession>
<proteinExistence type="predicted"/>
<evidence type="ECO:0000313" key="1">
    <source>
        <dbReference type="EMBL" id="SFV70892.1"/>
    </source>
</evidence>
<organism evidence="1">
    <name type="scientific">hydrothermal vent metagenome</name>
    <dbReference type="NCBI Taxonomy" id="652676"/>
    <lineage>
        <taxon>unclassified sequences</taxon>
        <taxon>metagenomes</taxon>
        <taxon>ecological metagenomes</taxon>
    </lineage>
</organism>